<comment type="subcellular location">
    <subcellularLocation>
        <location evidence="1">Endomembrane system</location>
        <topology evidence="1">Multi-pass membrane protein</topology>
    </subcellularLocation>
</comment>
<evidence type="ECO:0000256" key="6">
    <source>
        <dbReference type="SAM" id="Phobius"/>
    </source>
</evidence>
<dbReference type="Pfam" id="PF00892">
    <property type="entry name" value="EamA"/>
    <property type="match status" value="2"/>
</dbReference>
<proteinExistence type="inferred from homology"/>
<feature type="transmembrane region" description="Helical" evidence="6">
    <location>
        <begin position="129"/>
        <end position="146"/>
    </location>
</feature>
<evidence type="ECO:0000313" key="8">
    <source>
        <dbReference type="EMBL" id="NBD27373.1"/>
    </source>
</evidence>
<dbReference type="Proteomes" id="UP000665561">
    <property type="component" value="Unassembled WGS sequence"/>
</dbReference>
<feature type="transmembrane region" description="Helical" evidence="6">
    <location>
        <begin position="217"/>
        <end position="238"/>
    </location>
</feature>
<keyword evidence="9" id="KW-1185">Reference proteome</keyword>
<sequence length="314" mass="33257">MRRGKDQLKTYARLTGFSIFTGASFNLAKYTVGYFSPFAAAAWRFGLAAAVLLIIAAVTEGIRRDRIKRNASWYIALGLVGILGFSTLFFAGLQFTSSVNGALIMALNPLLTTLMARMILKDRIAKPQAAGIGLALIGVIIVVMHGSSGTLASFSIGDVIIFGGNLCWTFYGVCGRRFIQEGSPLSTTAYTMSVGAIGLTAVSLFAHNPVALPSIPIGAWGAIVFMGLFTSVFGYLWWNKGITDIGAGKTSLFFNLVPVVTMLVSFVTGTPVTFIQILGAAFVILGVLAASGAFAGRRGSARLIESQRASENKP</sequence>
<reference evidence="8 9" key="1">
    <citation type="submission" date="2020-01" db="EMBL/GenBank/DDBJ databases">
        <title>Paenibacillus soybeanensis sp. nov. isolated from the nodules of soybean (Glycine max(L.) Merr).</title>
        <authorList>
            <person name="Wang H."/>
        </authorList>
    </citation>
    <scope>NUCLEOTIDE SEQUENCE [LARGE SCALE GENOMIC DNA]</scope>
    <source>
        <strain evidence="8 9">T1</strain>
    </source>
</reference>
<dbReference type="Gene3D" id="1.10.3730.20">
    <property type="match status" value="1"/>
</dbReference>
<accession>A0ABW9XXD8</accession>
<evidence type="ECO:0000256" key="5">
    <source>
        <dbReference type="ARBA" id="ARBA00023136"/>
    </source>
</evidence>
<protein>
    <submittedName>
        <fullName evidence="8">EamA family transporter</fullName>
    </submittedName>
</protein>
<evidence type="ECO:0000313" key="9">
    <source>
        <dbReference type="Proteomes" id="UP000665561"/>
    </source>
</evidence>
<dbReference type="PANTHER" id="PTHR32322:SF2">
    <property type="entry name" value="EAMA DOMAIN-CONTAINING PROTEIN"/>
    <property type="match status" value="1"/>
</dbReference>
<dbReference type="InterPro" id="IPR050638">
    <property type="entry name" value="AA-Vitamin_Transporters"/>
</dbReference>
<evidence type="ECO:0000256" key="2">
    <source>
        <dbReference type="ARBA" id="ARBA00007362"/>
    </source>
</evidence>
<dbReference type="InterPro" id="IPR037185">
    <property type="entry name" value="EmrE-like"/>
</dbReference>
<gene>
    <name evidence="8" type="ORF">GT019_26170</name>
</gene>
<dbReference type="RefSeq" id="WP_161746399.1">
    <property type="nucleotide sequence ID" value="NZ_JAAAMV010000027.1"/>
</dbReference>
<keyword evidence="3 6" id="KW-0812">Transmembrane</keyword>
<feature type="transmembrane region" description="Helical" evidence="6">
    <location>
        <begin position="250"/>
        <end position="268"/>
    </location>
</feature>
<name>A0ABW9XXD8_9BACL</name>
<dbReference type="InterPro" id="IPR000620">
    <property type="entry name" value="EamA_dom"/>
</dbReference>
<organism evidence="8 9">
    <name type="scientific">Paenibacillus glycinis</name>
    <dbReference type="NCBI Taxonomy" id="2697035"/>
    <lineage>
        <taxon>Bacteria</taxon>
        <taxon>Bacillati</taxon>
        <taxon>Bacillota</taxon>
        <taxon>Bacilli</taxon>
        <taxon>Bacillales</taxon>
        <taxon>Paenibacillaceae</taxon>
        <taxon>Paenibacillus</taxon>
    </lineage>
</organism>
<comment type="caution">
    <text evidence="8">The sequence shown here is derived from an EMBL/GenBank/DDBJ whole genome shotgun (WGS) entry which is preliminary data.</text>
</comment>
<evidence type="ECO:0000256" key="3">
    <source>
        <dbReference type="ARBA" id="ARBA00022692"/>
    </source>
</evidence>
<evidence type="ECO:0000259" key="7">
    <source>
        <dbReference type="Pfam" id="PF00892"/>
    </source>
</evidence>
<feature type="transmembrane region" description="Helical" evidence="6">
    <location>
        <begin position="12"/>
        <end position="32"/>
    </location>
</feature>
<feature type="transmembrane region" description="Helical" evidence="6">
    <location>
        <begin position="185"/>
        <end position="205"/>
    </location>
</feature>
<feature type="transmembrane region" description="Helical" evidence="6">
    <location>
        <begin position="71"/>
        <end position="93"/>
    </location>
</feature>
<keyword evidence="4 6" id="KW-1133">Transmembrane helix</keyword>
<feature type="transmembrane region" description="Helical" evidence="6">
    <location>
        <begin position="274"/>
        <end position="295"/>
    </location>
</feature>
<dbReference type="SUPFAM" id="SSF103481">
    <property type="entry name" value="Multidrug resistance efflux transporter EmrE"/>
    <property type="match status" value="2"/>
</dbReference>
<feature type="transmembrane region" description="Helical" evidence="6">
    <location>
        <begin position="38"/>
        <end position="59"/>
    </location>
</feature>
<feature type="domain" description="EamA" evidence="7">
    <location>
        <begin position="156"/>
        <end position="289"/>
    </location>
</feature>
<dbReference type="PANTHER" id="PTHR32322">
    <property type="entry name" value="INNER MEMBRANE TRANSPORTER"/>
    <property type="match status" value="1"/>
</dbReference>
<feature type="domain" description="EamA" evidence="7">
    <location>
        <begin position="18"/>
        <end position="143"/>
    </location>
</feature>
<evidence type="ECO:0000256" key="4">
    <source>
        <dbReference type="ARBA" id="ARBA00022989"/>
    </source>
</evidence>
<comment type="similarity">
    <text evidence="2">Belongs to the EamA transporter family.</text>
</comment>
<dbReference type="EMBL" id="JAAAMV010000027">
    <property type="protein sequence ID" value="NBD27373.1"/>
    <property type="molecule type" value="Genomic_DNA"/>
</dbReference>
<feature type="transmembrane region" description="Helical" evidence="6">
    <location>
        <begin position="99"/>
        <end position="120"/>
    </location>
</feature>
<evidence type="ECO:0000256" key="1">
    <source>
        <dbReference type="ARBA" id="ARBA00004127"/>
    </source>
</evidence>
<keyword evidence="5 6" id="KW-0472">Membrane</keyword>
<feature type="transmembrane region" description="Helical" evidence="6">
    <location>
        <begin position="152"/>
        <end position="173"/>
    </location>
</feature>